<evidence type="ECO:0000256" key="1">
    <source>
        <dbReference type="SAM" id="Phobius"/>
    </source>
</evidence>
<dbReference type="InterPro" id="IPR032609">
    <property type="entry name" value="DUF4893"/>
</dbReference>
<keyword evidence="1" id="KW-0812">Transmembrane</keyword>
<evidence type="ECO:0000313" key="2">
    <source>
        <dbReference type="EMBL" id="QEI06517.1"/>
    </source>
</evidence>
<sequence>MRLEASSHGFACQHGGPANGVFKLTHANLRPRIGEPHVGEPNFNELSFGDLNPVAPSANDSRTGRPPSNRFSLAFASLALCVGMFAAAPVLADGSFPKMLTEQDKARLDGYQEVRQTTLDYVRAHGSPSDVKMVNAVMAGDAKKIDAAKIAGDWRCRVIKLSKQPNLPIIAYNDFRCRITDDGAGLALHKLTGSQRTNGTFYDINDNKLAYVGAVSLGDQKRVTRYGESQDSNEVGYLVPLSAKHMRLELPSPTAESNFDVLELRR</sequence>
<dbReference type="AlphaFoldDB" id="A0A5C0B1K0"/>
<protein>
    <submittedName>
        <fullName evidence="2">DUF4893 domain-containing protein</fullName>
    </submittedName>
</protein>
<keyword evidence="1" id="KW-0472">Membrane</keyword>
<accession>A0A5C0B1K0</accession>
<dbReference type="KEGG" id="pacr:FXN63_12255"/>
<dbReference type="EMBL" id="CP043046">
    <property type="protein sequence ID" value="QEI06517.1"/>
    <property type="molecule type" value="Genomic_DNA"/>
</dbReference>
<gene>
    <name evidence="2" type="ORF">FXN63_12255</name>
</gene>
<feature type="transmembrane region" description="Helical" evidence="1">
    <location>
        <begin position="71"/>
        <end position="92"/>
    </location>
</feature>
<dbReference type="Proteomes" id="UP000325161">
    <property type="component" value="Chromosome"/>
</dbReference>
<evidence type="ECO:0000313" key="3">
    <source>
        <dbReference type="Proteomes" id="UP000325161"/>
    </source>
</evidence>
<dbReference type="Pfam" id="PF16233">
    <property type="entry name" value="DUF4893"/>
    <property type="match status" value="1"/>
</dbReference>
<reference evidence="2 3" key="1">
    <citation type="submission" date="2019-08" db="EMBL/GenBank/DDBJ databases">
        <title>Amphibian skin-associated Pigmentiphaga: genome sequence and occurrence across geography and hosts.</title>
        <authorList>
            <person name="Bletz M.C."/>
            <person name="Bunk B."/>
            <person name="Sproeer C."/>
            <person name="Biwer P."/>
            <person name="Reiter S."/>
            <person name="Rabemananjara F.C.E."/>
            <person name="Schulz S."/>
            <person name="Overmann J."/>
            <person name="Vences M."/>
        </authorList>
    </citation>
    <scope>NUCLEOTIDE SEQUENCE [LARGE SCALE GENOMIC DNA]</scope>
    <source>
        <strain evidence="2 3">Mada1488</strain>
    </source>
</reference>
<proteinExistence type="predicted"/>
<dbReference type="OrthoDB" id="9153930at2"/>
<keyword evidence="1" id="KW-1133">Transmembrane helix</keyword>
<name>A0A5C0B1K0_9BURK</name>
<organism evidence="2 3">
    <name type="scientific">Pigmentiphaga aceris</name>
    <dbReference type="NCBI Taxonomy" id="1940612"/>
    <lineage>
        <taxon>Bacteria</taxon>
        <taxon>Pseudomonadati</taxon>
        <taxon>Pseudomonadota</taxon>
        <taxon>Betaproteobacteria</taxon>
        <taxon>Burkholderiales</taxon>
        <taxon>Alcaligenaceae</taxon>
        <taxon>Pigmentiphaga</taxon>
    </lineage>
</organism>
<keyword evidence="3" id="KW-1185">Reference proteome</keyword>